<feature type="compositionally biased region" description="Basic and acidic residues" evidence="1">
    <location>
        <begin position="9"/>
        <end position="23"/>
    </location>
</feature>
<dbReference type="VEuPathDB" id="FungiDB:LCOR_05736.1"/>
<evidence type="ECO:0000313" key="4">
    <source>
        <dbReference type="Proteomes" id="UP000027586"/>
    </source>
</evidence>
<gene>
    <name evidence="3" type="ORF">LCOR_05736.1</name>
</gene>
<keyword evidence="4" id="KW-1185">Reference proteome</keyword>
<comment type="caution">
    <text evidence="3">The sequence shown here is derived from an EMBL/GenBank/DDBJ whole genome shotgun (WGS) entry which is preliminary data.</text>
</comment>
<dbReference type="EMBL" id="CBTN010000023">
    <property type="protein sequence ID" value="CDH54493.1"/>
    <property type="molecule type" value="Genomic_DNA"/>
</dbReference>
<keyword evidence="2" id="KW-0472">Membrane</keyword>
<sequence length="146" mass="16214">MDRAEEEAIEQKHHQQTKYEHHPSTTTKHGFNDNDEISVIIDTTAGNKDITKEDIPSRRHVHFLMAHHYNDHPADGNGGGGSHDDNNGTWANVLLSGLAPLGQQKSPAVCIWILLIMVLVAISGELLWSKETAGESPTTTHYYHLC</sequence>
<organism evidence="3 4">
    <name type="scientific">Lichtheimia corymbifera JMRC:FSU:9682</name>
    <dbReference type="NCBI Taxonomy" id="1263082"/>
    <lineage>
        <taxon>Eukaryota</taxon>
        <taxon>Fungi</taxon>
        <taxon>Fungi incertae sedis</taxon>
        <taxon>Mucoromycota</taxon>
        <taxon>Mucoromycotina</taxon>
        <taxon>Mucoromycetes</taxon>
        <taxon>Mucorales</taxon>
        <taxon>Lichtheimiaceae</taxon>
        <taxon>Lichtheimia</taxon>
    </lineage>
</organism>
<keyword evidence="2" id="KW-0812">Transmembrane</keyword>
<dbReference type="Proteomes" id="UP000027586">
    <property type="component" value="Unassembled WGS sequence"/>
</dbReference>
<feature type="region of interest" description="Disordered" evidence="1">
    <location>
        <begin position="1"/>
        <end position="33"/>
    </location>
</feature>
<feature type="transmembrane region" description="Helical" evidence="2">
    <location>
        <begin position="109"/>
        <end position="128"/>
    </location>
</feature>
<dbReference type="AlphaFoldDB" id="A0A068RWG8"/>
<evidence type="ECO:0000256" key="1">
    <source>
        <dbReference type="SAM" id="MobiDB-lite"/>
    </source>
</evidence>
<dbReference type="OrthoDB" id="2146116at2759"/>
<evidence type="ECO:0000256" key="2">
    <source>
        <dbReference type="SAM" id="Phobius"/>
    </source>
</evidence>
<protein>
    <submittedName>
        <fullName evidence="3">Uncharacterized protein</fullName>
    </submittedName>
</protein>
<keyword evidence="2" id="KW-1133">Transmembrane helix</keyword>
<evidence type="ECO:0000313" key="3">
    <source>
        <dbReference type="EMBL" id="CDH54493.1"/>
    </source>
</evidence>
<name>A0A068RWG8_9FUNG</name>
<proteinExistence type="predicted"/>
<accession>A0A068RWG8</accession>
<reference evidence="3" key="1">
    <citation type="submission" date="2013-08" db="EMBL/GenBank/DDBJ databases">
        <title>Gene expansion shapes genome architecture in the human pathogen Lichtheimia corymbifera: an evolutionary genomics analysis in the ancient terrestrial Mucorales (Mucoromycotina).</title>
        <authorList>
            <person name="Schwartze V.U."/>
            <person name="Winter S."/>
            <person name="Shelest E."/>
            <person name="Marcet-Houben M."/>
            <person name="Horn F."/>
            <person name="Wehner S."/>
            <person name="Hoffmann K."/>
            <person name="Riege K."/>
            <person name="Sammeth M."/>
            <person name="Nowrousian M."/>
            <person name="Valiante V."/>
            <person name="Linde J."/>
            <person name="Jacobsen I.D."/>
            <person name="Marz M."/>
            <person name="Brakhage A.A."/>
            <person name="Gabaldon T."/>
            <person name="Bocker S."/>
            <person name="Voigt K."/>
        </authorList>
    </citation>
    <scope>NUCLEOTIDE SEQUENCE [LARGE SCALE GENOMIC DNA]</scope>
    <source>
        <strain evidence="3">FSU 9682</strain>
    </source>
</reference>